<dbReference type="SUPFAM" id="SSF46689">
    <property type="entry name" value="Homeodomain-like"/>
    <property type="match status" value="1"/>
</dbReference>
<proteinExistence type="predicted"/>
<comment type="caution">
    <text evidence="4">The sequence shown here is derived from an EMBL/GenBank/DDBJ whole genome shotgun (WGS) entry which is preliminary data.</text>
</comment>
<evidence type="ECO:0000256" key="2">
    <source>
        <dbReference type="PROSITE-ProRule" id="PRU00335"/>
    </source>
</evidence>
<dbReference type="InterPro" id="IPR036271">
    <property type="entry name" value="Tet_transcr_reg_TetR-rel_C_sf"/>
</dbReference>
<gene>
    <name evidence="4" type="ORF">AWN90_29715</name>
</gene>
<dbReference type="GO" id="GO:0003700">
    <property type="term" value="F:DNA-binding transcription factor activity"/>
    <property type="evidence" value="ECO:0007669"/>
    <property type="project" value="TreeGrafter"/>
</dbReference>
<dbReference type="SUPFAM" id="SSF48498">
    <property type="entry name" value="Tetracyclin repressor-like, C-terminal domain"/>
    <property type="match status" value="1"/>
</dbReference>
<dbReference type="InterPro" id="IPR001647">
    <property type="entry name" value="HTH_TetR"/>
</dbReference>
<organism evidence="4 5">
    <name type="scientific">Nocardia terpenica</name>
    <dbReference type="NCBI Taxonomy" id="455432"/>
    <lineage>
        <taxon>Bacteria</taxon>
        <taxon>Bacillati</taxon>
        <taxon>Actinomycetota</taxon>
        <taxon>Actinomycetes</taxon>
        <taxon>Mycobacteriales</taxon>
        <taxon>Nocardiaceae</taxon>
        <taxon>Nocardia</taxon>
    </lineage>
</organism>
<dbReference type="InterPro" id="IPR023772">
    <property type="entry name" value="DNA-bd_HTH_TetR-type_CS"/>
</dbReference>
<dbReference type="Gene3D" id="1.10.357.10">
    <property type="entry name" value="Tetracycline Repressor, domain 2"/>
    <property type="match status" value="1"/>
</dbReference>
<protein>
    <submittedName>
        <fullName evidence="4">AsnC family transcriptional regulator</fullName>
    </submittedName>
</protein>
<dbReference type="InterPro" id="IPR050109">
    <property type="entry name" value="HTH-type_TetR-like_transc_reg"/>
</dbReference>
<dbReference type="EMBL" id="LWGR01000007">
    <property type="protein sequence ID" value="KZM72927.1"/>
    <property type="molecule type" value="Genomic_DNA"/>
</dbReference>
<keyword evidence="1 2" id="KW-0238">DNA-binding</keyword>
<feature type="domain" description="HTH tetR-type" evidence="3">
    <location>
        <begin position="25"/>
        <end position="84"/>
    </location>
</feature>
<dbReference type="Pfam" id="PF00440">
    <property type="entry name" value="TetR_N"/>
    <property type="match status" value="1"/>
</dbReference>
<dbReference type="Proteomes" id="UP000076512">
    <property type="component" value="Unassembled WGS sequence"/>
</dbReference>
<dbReference type="STRING" id="455432.AWN90_29715"/>
<reference evidence="4 5" key="1">
    <citation type="submission" date="2016-04" db="EMBL/GenBank/DDBJ databases">
        <authorList>
            <person name="Evans L.H."/>
            <person name="Alamgir A."/>
            <person name="Owens N."/>
            <person name="Weber N.D."/>
            <person name="Virtaneva K."/>
            <person name="Barbian K."/>
            <person name="Babar A."/>
            <person name="Rosenke K."/>
        </authorList>
    </citation>
    <scope>NUCLEOTIDE SEQUENCE [LARGE SCALE GENOMIC DNA]</scope>
    <source>
        <strain evidence="4 5">IFM 0406</strain>
    </source>
</reference>
<evidence type="ECO:0000259" key="3">
    <source>
        <dbReference type="PROSITE" id="PS50977"/>
    </source>
</evidence>
<keyword evidence="5" id="KW-1185">Reference proteome</keyword>
<dbReference type="OrthoDB" id="4542604at2"/>
<dbReference type="Pfam" id="PF19344">
    <property type="entry name" value="TetR_C_32"/>
    <property type="match status" value="1"/>
</dbReference>
<feature type="DNA-binding region" description="H-T-H motif" evidence="2">
    <location>
        <begin position="47"/>
        <end position="66"/>
    </location>
</feature>
<evidence type="ECO:0000256" key="1">
    <source>
        <dbReference type="ARBA" id="ARBA00023125"/>
    </source>
</evidence>
<dbReference type="InterPro" id="IPR009057">
    <property type="entry name" value="Homeodomain-like_sf"/>
</dbReference>
<evidence type="ECO:0000313" key="5">
    <source>
        <dbReference type="Proteomes" id="UP000076512"/>
    </source>
</evidence>
<dbReference type="PANTHER" id="PTHR30055">
    <property type="entry name" value="HTH-TYPE TRANSCRIPTIONAL REGULATOR RUTR"/>
    <property type="match status" value="1"/>
</dbReference>
<dbReference type="RefSeq" id="WP_067589260.1">
    <property type="nucleotide sequence ID" value="NZ_JABMCZ010000004.1"/>
</dbReference>
<dbReference type="InterPro" id="IPR045823">
    <property type="entry name" value="TetR_C_32"/>
</dbReference>
<evidence type="ECO:0000313" key="4">
    <source>
        <dbReference type="EMBL" id="KZM72927.1"/>
    </source>
</evidence>
<name>A0A164M136_9NOCA</name>
<dbReference type="AlphaFoldDB" id="A0A164M136"/>
<dbReference type="PROSITE" id="PS01081">
    <property type="entry name" value="HTH_TETR_1"/>
    <property type="match status" value="1"/>
</dbReference>
<dbReference type="PANTHER" id="PTHR30055:SF160">
    <property type="entry name" value="TRANSCRIPTIONAL REGULATORY PROTEIN (PROBABLY ASNC-FAMILY)-RELATED"/>
    <property type="match status" value="1"/>
</dbReference>
<dbReference type="PROSITE" id="PS50977">
    <property type="entry name" value="HTH_TETR_2"/>
    <property type="match status" value="1"/>
</dbReference>
<accession>A0A164M136</accession>
<dbReference type="GO" id="GO:0000976">
    <property type="term" value="F:transcription cis-regulatory region binding"/>
    <property type="evidence" value="ECO:0007669"/>
    <property type="project" value="TreeGrafter"/>
</dbReference>
<dbReference type="PRINTS" id="PR00455">
    <property type="entry name" value="HTHTETR"/>
</dbReference>
<sequence>MVNGGTTPRAPRVDARSERWREHRRRVRAEFVDAALRALDTHGPDVSMGDIAKTAGAAKPKLYRHFSDKADLYQAIVDRLGDVLWERIMATIDLTHDSAADLVRRTATEYALVISDHPNVFRFLLHGHFTQQADASEHALQSARRSARRAAQLLADAVDDASVDADSAELVIYSTFGAVASATDWWLGAQRLTDRSMPVEDFVGYLTAIIAALAQTSARLAGLSLDPNQPLHQAFSRT</sequence>